<keyword evidence="2" id="KW-0812">Transmembrane</keyword>
<dbReference type="PANTHER" id="PTHR43685:SF3">
    <property type="entry name" value="SLR2126 PROTEIN"/>
    <property type="match status" value="1"/>
</dbReference>
<evidence type="ECO:0000256" key="1">
    <source>
        <dbReference type="SAM" id="MobiDB-lite"/>
    </source>
</evidence>
<feature type="region of interest" description="Disordered" evidence="1">
    <location>
        <begin position="942"/>
        <end position="1036"/>
    </location>
</feature>
<protein>
    <submittedName>
        <fullName evidence="3">GT2 family glycosyltransferase</fullName>
    </submittedName>
</protein>
<dbReference type="Pfam" id="PF13641">
    <property type="entry name" value="Glyco_tranf_2_3"/>
    <property type="match status" value="1"/>
</dbReference>
<feature type="transmembrane region" description="Helical" evidence="2">
    <location>
        <begin position="435"/>
        <end position="457"/>
    </location>
</feature>
<name>A0ABS2L866_9MICO</name>
<feature type="transmembrane region" description="Helical" evidence="2">
    <location>
        <begin position="551"/>
        <end position="570"/>
    </location>
</feature>
<feature type="compositionally biased region" description="Low complexity" evidence="1">
    <location>
        <begin position="1011"/>
        <end position="1027"/>
    </location>
</feature>
<proteinExistence type="predicted"/>
<feature type="transmembrane region" description="Helical" evidence="2">
    <location>
        <begin position="381"/>
        <end position="401"/>
    </location>
</feature>
<dbReference type="EMBL" id="JAFBBU010000001">
    <property type="protein sequence ID" value="MBM7473272.1"/>
    <property type="molecule type" value="Genomic_DNA"/>
</dbReference>
<feature type="transmembrane region" description="Helical" evidence="2">
    <location>
        <begin position="487"/>
        <end position="508"/>
    </location>
</feature>
<dbReference type="RefSeq" id="WP_205110586.1">
    <property type="nucleotide sequence ID" value="NZ_BAAAHT010000014.1"/>
</dbReference>
<evidence type="ECO:0000256" key="2">
    <source>
        <dbReference type="SAM" id="Phobius"/>
    </source>
</evidence>
<feature type="transmembrane region" description="Helical" evidence="2">
    <location>
        <begin position="352"/>
        <end position="375"/>
    </location>
</feature>
<dbReference type="Proteomes" id="UP000776164">
    <property type="component" value="Unassembled WGS sequence"/>
</dbReference>
<dbReference type="Gene3D" id="3.90.550.10">
    <property type="entry name" value="Spore Coat Polysaccharide Biosynthesis Protein SpsA, Chain A"/>
    <property type="match status" value="1"/>
</dbReference>
<feature type="region of interest" description="Disordered" evidence="1">
    <location>
        <begin position="219"/>
        <end position="241"/>
    </location>
</feature>
<feature type="transmembrane region" description="Helical" evidence="2">
    <location>
        <begin position="652"/>
        <end position="672"/>
    </location>
</feature>
<reference evidence="3 4" key="1">
    <citation type="submission" date="2021-01" db="EMBL/GenBank/DDBJ databases">
        <title>Sequencing the genomes of 1000 actinobacteria strains.</title>
        <authorList>
            <person name="Klenk H.-P."/>
        </authorList>
    </citation>
    <scope>NUCLEOTIDE SEQUENCE [LARGE SCALE GENOMIC DNA]</scope>
    <source>
        <strain evidence="3 4">DSM 13057</strain>
    </source>
</reference>
<comment type="caution">
    <text evidence="3">The sequence shown here is derived from an EMBL/GenBank/DDBJ whole genome shotgun (WGS) entry which is preliminary data.</text>
</comment>
<evidence type="ECO:0000313" key="4">
    <source>
        <dbReference type="Proteomes" id="UP000776164"/>
    </source>
</evidence>
<feature type="transmembrane region" description="Helical" evidence="2">
    <location>
        <begin position="711"/>
        <end position="732"/>
    </location>
</feature>
<feature type="transmembrane region" description="Helical" evidence="2">
    <location>
        <begin position="520"/>
        <end position="545"/>
    </location>
</feature>
<accession>A0ABS2L866</accession>
<gene>
    <name evidence="3" type="ORF">JOE66_002906</name>
</gene>
<dbReference type="PANTHER" id="PTHR43685">
    <property type="entry name" value="GLYCOSYLTRANSFERASE"/>
    <property type="match status" value="1"/>
</dbReference>
<feature type="transmembrane region" description="Helical" evidence="2">
    <location>
        <begin position="627"/>
        <end position="646"/>
    </location>
</feature>
<dbReference type="InterPro" id="IPR050834">
    <property type="entry name" value="Glycosyltransf_2"/>
</dbReference>
<feature type="transmembrane region" description="Helical" evidence="2">
    <location>
        <begin position="684"/>
        <end position="705"/>
    </location>
</feature>
<feature type="transmembrane region" description="Helical" evidence="2">
    <location>
        <begin position="408"/>
        <end position="429"/>
    </location>
</feature>
<keyword evidence="4" id="KW-1185">Reference proteome</keyword>
<dbReference type="SUPFAM" id="SSF53448">
    <property type="entry name" value="Nucleotide-diphospho-sugar transferases"/>
    <property type="match status" value="1"/>
</dbReference>
<feature type="transmembrane region" description="Helical" evidence="2">
    <location>
        <begin position="251"/>
        <end position="272"/>
    </location>
</feature>
<keyword evidence="2" id="KW-1133">Transmembrane helix</keyword>
<organism evidence="3 4">
    <name type="scientific">Subtercola frigoramans</name>
    <dbReference type="NCBI Taxonomy" id="120298"/>
    <lineage>
        <taxon>Bacteria</taxon>
        <taxon>Bacillati</taxon>
        <taxon>Actinomycetota</taxon>
        <taxon>Actinomycetes</taxon>
        <taxon>Micrococcales</taxon>
        <taxon>Microbacteriaceae</taxon>
        <taxon>Subtercola</taxon>
    </lineage>
</organism>
<evidence type="ECO:0000313" key="3">
    <source>
        <dbReference type="EMBL" id="MBM7473272.1"/>
    </source>
</evidence>
<sequence length="1036" mass="105273">MQARVTAVLVAHNGAERLPRTLAAIEAQTRRPDALVVVDAASTDTTAKLLSEVQPTGFLSASSRLSFGVAVSHALGVVAPPSSDAEWLWLLAHDSAPEPGALAALLAAVEVNPSVAVAGPKQMEWNNGDYIAGFGESITRFGASVPLVERELDQAQHDRMSDVLGVGAAGMLVRHTVWNQLGGFDDALHTADNGLDFSIRARLAGHRVMAVPDAKVATAGDGLSGPGNSAKGSQRRRRQSARRAAQLHRRLVYAPAFAVVFHWLSLVPLAVARTLFQVLRKQPGAVTGEFAAAFRTAFSGRVGAARRSIRMTRAASWGAIAPLRVPGGEVRRRNALVRELALSRARGSREELFFFSGGGAAIVIAAAVLGLALFFPLLGAAALTGGSFLPLGDVGGLWAQVGYGWRDLGLGFVGAADPFAYILAVFGSITFWSPSVALVVLYLAAFPLAALAAWFCAAKLTSRQGLRVFAAVLWVIAPPFLSSMDAGQVGAIIAHLLLPWLVLAALSAARSWPASALASLLFAGVLAAAPSLWPALIVLWFGAVVFSRRAIARYIGIPIPALALFLPLAYDQLQRGNLLGLLADPGLPNAHGPVSLIDLLLGQPQSGLGGWSGIGTAVGLDSATVQLIAVLLVVPLALIALVALFLPRSYAAALAALVAVLGFATAVAATTISVSSTGALEISIWPGAGLSLFWLGLVGAATVGLSTFTRLAALPALVAAVAIAVLAVPVATSTLVGTSAIRSGTGQSLPAFVTAEATSNPRVGTLVLTPQSNGGLAASVVHGAGATLDTQSTLAATVVGLTPAEQNLANLVGNLASRSGTDPTVELAQLGIEFVVLAPPAASASSTDAQAVAARATSSFDSNASLTSIGQTFAGRLWQVTGTPGFSALPAPSPTNTGTPTGALILIIQAIIFGLALLLALPAGRLEAHGLRAATALDEAAELEEEGAAGAGVAPSGDPGGVEPVSAAETDTGTTAVDEDGAASNPGSAGTVGVSARADADEALIAESRAESSVGASAETTAETSAEPTEEANRGE</sequence>
<dbReference type="InterPro" id="IPR029044">
    <property type="entry name" value="Nucleotide-diphossugar_trans"/>
</dbReference>
<feature type="transmembrane region" description="Helical" evidence="2">
    <location>
        <begin position="903"/>
        <end position="923"/>
    </location>
</feature>
<keyword evidence="2" id="KW-0472">Membrane</keyword>